<protein>
    <recommendedName>
        <fullName evidence="11">Helix-turn-helix domain-containing protein</fullName>
    </recommendedName>
</protein>
<evidence type="ECO:0000256" key="4">
    <source>
        <dbReference type="ARBA" id="ARBA00022729"/>
    </source>
</evidence>
<dbReference type="AlphaFoldDB" id="A0A917D481"/>
<dbReference type="GO" id="GO:0030288">
    <property type="term" value="C:outer membrane-bounded periplasmic space"/>
    <property type="evidence" value="ECO:0007669"/>
    <property type="project" value="TreeGrafter"/>
</dbReference>
<evidence type="ECO:0000256" key="3">
    <source>
        <dbReference type="ARBA" id="ARBA00022448"/>
    </source>
</evidence>
<evidence type="ECO:0008006" key="11">
    <source>
        <dbReference type="Google" id="ProtNLM"/>
    </source>
</evidence>
<dbReference type="InterPro" id="IPR002491">
    <property type="entry name" value="ABC_transptr_periplasmic_BD"/>
</dbReference>
<feature type="domain" description="HTH araC/xylS-type" evidence="7">
    <location>
        <begin position="158"/>
        <end position="256"/>
    </location>
</feature>
<organism evidence="9 10">
    <name type="scientific">Lysinibacillus alkalisoli</name>
    <dbReference type="NCBI Taxonomy" id="1911548"/>
    <lineage>
        <taxon>Bacteria</taxon>
        <taxon>Bacillati</taxon>
        <taxon>Bacillota</taxon>
        <taxon>Bacilli</taxon>
        <taxon>Bacillales</taxon>
        <taxon>Bacillaceae</taxon>
        <taxon>Lysinibacillus</taxon>
    </lineage>
</organism>
<dbReference type="PROSITE" id="PS01124">
    <property type="entry name" value="HTH_ARAC_FAMILY_2"/>
    <property type="match status" value="1"/>
</dbReference>
<evidence type="ECO:0000256" key="1">
    <source>
        <dbReference type="ARBA" id="ARBA00004193"/>
    </source>
</evidence>
<dbReference type="SMART" id="SM00342">
    <property type="entry name" value="HTH_ARAC"/>
    <property type="match status" value="1"/>
</dbReference>
<dbReference type="SUPFAM" id="SSF46689">
    <property type="entry name" value="Homeodomain-like"/>
    <property type="match status" value="2"/>
</dbReference>
<dbReference type="GO" id="GO:0043565">
    <property type="term" value="F:sequence-specific DNA binding"/>
    <property type="evidence" value="ECO:0007669"/>
    <property type="project" value="InterPro"/>
</dbReference>
<dbReference type="Pfam" id="PF01497">
    <property type="entry name" value="Peripla_BP_2"/>
    <property type="match status" value="1"/>
</dbReference>
<keyword evidence="4" id="KW-0732">Signal</keyword>
<evidence type="ECO:0000259" key="7">
    <source>
        <dbReference type="PROSITE" id="PS01124"/>
    </source>
</evidence>
<keyword evidence="10" id="KW-1185">Reference proteome</keyword>
<evidence type="ECO:0000313" key="9">
    <source>
        <dbReference type="EMBL" id="GGG11690.1"/>
    </source>
</evidence>
<dbReference type="PANTHER" id="PTHR30532:SF26">
    <property type="entry name" value="IRON(3+)-HYDROXAMATE-BINDING PROTEIN FHUD"/>
    <property type="match status" value="1"/>
</dbReference>
<evidence type="ECO:0000313" key="10">
    <source>
        <dbReference type="Proteomes" id="UP000616608"/>
    </source>
</evidence>
<dbReference type="GO" id="GO:1901678">
    <property type="term" value="P:iron coordination entity transport"/>
    <property type="evidence" value="ECO:0007669"/>
    <property type="project" value="UniProtKB-ARBA"/>
</dbReference>
<dbReference type="GO" id="GO:0005886">
    <property type="term" value="C:plasma membrane"/>
    <property type="evidence" value="ECO:0007669"/>
    <property type="project" value="UniProtKB-SubCell"/>
</dbReference>
<dbReference type="Gene3D" id="1.10.10.60">
    <property type="entry name" value="Homeodomain-like"/>
    <property type="match status" value="2"/>
</dbReference>
<gene>
    <name evidence="9" type="ORF">GCM10007425_02530</name>
</gene>
<dbReference type="Pfam" id="PF12833">
    <property type="entry name" value="HTH_18"/>
    <property type="match status" value="1"/>
</dbReference>
<dbReference type="GO" id="GO:0003700">
    <property type="term" value="F:DNA-binding transcription factor activity"/>
    <property type="evidence" value="ECO:0007669"/>
    <property type="project" value="InterPro"/>
</dbReference>
<evidence type="ECO:0000256" key="2">
    <source>
        <dbReference type="ARBA" id="ARBA00008814"/>
    </source>
</evidence>
<keyword evidence="5" id="KW-0805">Transcription regulation</keyword>
<keyword evidence="6" id="KW-0804">Transcription</keyword>
<reference evidence="9" key="2">
    <citation type="submission" date="2020-09" db="EMBL/GenBank/DDBJ databases">
        <authorList>
            <person name="Sun Q."/>
            <person name="Zhou Y."/>
        </authorList>
    </citation>
    <scope>NUCLEOTIDE SEQUENCE</scope>
    <source>
        <strain evidence="9">CGMCC 1.15760</strain>
    </source>
</reference>
<dbReference type="InterPro" id="IPR051313">
    <property type="entry name" value="Bact_iron-sidero_bind"/>
</dbReference>
<dbReference type="EMBL" id="BMJT01000001">
    <property type="protein sequence ID" value="GGG11690.1"/>
    <property type="molecule type" value="Genomic_DNA"/>
</dbReference>
<dbReference type="Gene3D" id="3.40.50.1980">
    <property type="entry name" value="Nitrogenase molybdenum iron protein domain"/>
    <property type="match status" value="2"/>
</dbReference>
<dbReference type="PANTHER" id="PTHR30532">
    <property type="entry name" value="IRON III DICITRATE-BINDING PERIPLASMIC PROTEIN"/>
    <property type="match status" value="1"/>
</dbReference>
<reference evidence="9" key="1">
    <citation type="journal article" date="2014" name="Int. J. Syst. Evol. Microbiol.">
        <title>Complete genome sequence of Corynebacterium casei LMG S-19264T (=DSM 44701T), isolated from a smear-ripened cheese.</title>
        <authorList>
            <consortium name="US DOE Joint Genome Institute (JGI-PGF)"/>
            <person name="Walter F."/>
            <person name="Albersmeier A."/>
            <person name="Kalinowski J."/>
            <person name="Ruckert C."/>
        </authorList>
    </citation>
    <scope>NUCLEOTIDE SEQUENCE</scope>
    <source>
        <strain evidence="9">CGMCC 1.15760</strain>
    </source>
</reference>
<dbReference type="Proteomes" id="UP000616608">
    <property type="component" value="Unassembled WGS sequence"/>
</dbReference>
<dbReference type="PROSITE" id="PS50983">
    <property type="entry name" value="FE_B12_PBP"/>
    <property type="match status" value="1"/>
</dbReference>
<dbReference type="InterPro" id="IPR018060">
    <property type="entry name" value="HTH_AraC"/>
</dbReference>
<comment type="subcellular location">
    <subcellularLocation>
        <location evidence="1">Cell membrane</location>
        <topology evidence="1">Lipid-anchor</topology>
    </subcellularLocation>
</comment>
<evidence type="ECO:0000256" key="5">
    <source>
        <dbReference type="ARBA" id="ARBA00023015"/>
    </source>
</evidence>
<dbReference type="RefSeq" id="WP_188613195.1">
    <property type="nucleotide sequence ID" value="NZ_BMJT01000001.1"/>
</dbReference>
<evidence type="ECO:0000259" key="8">
    <source>
        <dbReference type="PROSITE" id="PS50983"/>
    </source>
</evidence>
<comment type="similarity">
    <text evidence="2">Belongs to the bacterial solute-binding protein 8 family.</text>
</comment>
<name>A0A917D481_9BACI</name>
<proteinExistence type="inferred from homology"/>
<keyword evidence="3" id="KW-0813">Transport</keyword>
<comment type="caution">
    <text evidence="9">The sequence shown here is derived from an EMBL/GenBank/DDBJ whole genome shotgun (WGS) entry which is preliminary data.</text>
</comment>
<evidence type="ECO:0000256" key="6">
    <source>
        <dbReference type="ARBA" id="ARBA00023163"/>
    </source>
</evidence>
<feature type="domain" description="Fe/B12 periplasmic-binding" evidence="8">
    <location>
        <begin position="355"/>
        <end position="620"/>
    </location>
</feature>
<dbReference type="InterPro" id="IPR009057">
    <property type="entry name" value="Homeodomain-like_sf"/>
</dbReference>
<dbReference type="SUPFAM" id="SSF53807">
    <property type="entry name" value="Helical backbone' metal receptor"/>
    <property type="match status" value="1"/>
</dbReference>
<accession>A0A917D481</accession>
<sequence>MTINEQMKLWNNNLLAILNIEWFEQEDEQIIIHKNLPTSSFIIMTKGEGEVCFNNICHTFSSTYIFHLQKKQSLEIHTSKNCAYFLVYYRSKNKALFTNTNYHFKATDHLSILEPIQQIYQNKNYNLALNHLYITMLAQQFSYQIYRQYHFPHYDLTSQVIHYFHQHFKQSLTLEHLAKHFHCSVSYLSKQFKENTNYAPMYYLGKVRIDAAIELLLTSDATLQEIAERTGHLDGYSLSRSFKKYTHLSPTAFKTRYRLEDLPTIRREFAILSSTPSLYTMNDIENNYQIRREKHSMMYQSMKSTLLALVMCLSIVLTACNTTPAEKTEIKQEQQATETRVVKTPHGDVTIPANPKRVIADQYMGQLFKLGIIPVGVRSYMLSEAWFDYAGISQETLNQIEDLGGFPMNAEKMITLEPDLIIGSIEDNIEQYEKIGTTIFVPYWEELSTAGPIEKFQRIASLFGKENEADEWISDFNNQVTDAQKIINKHIKKDETVSVIQISSQGNFVLASEGGNYGSPIIYDMLKLTPTEQAKNIKDGFENISLEVLRDYIGDHVFVYIGSEEDAAPVLESAVWKDIPAVKNGNVYFYGQMGDEFVMEDPYSLEMQLNKIIDVVENHK</sequence>